<dbReference type="Proteomes" id="UP000299102">
    <property type="component" value="Unassembled WGS sequence"/>
</dbReference>
<feature type="compositionally biased region" description="Basic and acidic residues" evidence="1">
    <location>
        <begin position="1"/>
        <end position="10"/>
    </location>
</feature>
<feature type="region of interest" description="Disordered" evidence="1">
    <location>
        <begin position="1"/>
        <end position="59"/>
    </location>
</feature>
<evidence type="ECO:0000313" key="2">
    <source>
        <dbReference type="EMBL" id="GBP44751.1"/>
    </source>
</evidence>
<protein>
    <submittedName>
        <fullName evidence="2">Uncharacterized protein</fullName>
    </submittedName>
</protein>
<name>A0A4C1W104_EUMVA</name>
<accession>A0A4C1W104</accession>
<gene>
    <name evidence="2" type="ORF">EVAR_81519_1</name>
</gene>
<organism evidence="2 3">
    <name type="scientific">Eumeta variegata</name>
    <name type="common">Bagworm moth</name>
    <name type="synonym">Eumeta japonica</name>
    <dbReference type="NCBI Taxonomy" id="151549"/>
    <lineage>
        <taxon>Eukaryota</taxon>
        <taxon>Metazoa</taxon>
        <taxon>Ecdysozoa</taxon>
        <taxon>Arthropoda</taxon>
        <taxon>Hexapoda</taxon>
        <taxon>Insecta</taxon>
        <taxon>Pterygota</taxon>
        <taxon>Neoptera</taxon>
        <taxon>Endopterygota</taxon>
        <taxon>Lepidoptera</taxon>
        <taxon>Glossata</taxon>
        <taxon>Ditrysia</taxon>
        <taxon>Tineoidea</taxon>
        <taxon>Psychidae</taxon>
        <taxon>Oiketicinae</taxon>
        <taxon>Eumeta</taxon>
    </lineage>
</organism>
<sequence length="112" mass="12551">MVKNKSETCKRCTHATESIKRSPAPRERISHPLPCARPPKSTKAFKSEGYEPTPPLRNPITLSRLTTGIKLSTLLTASSNNAPTYHPHATPNTYTGLRRKFDRKSPSIRRTI</sequence>
<comment type="caution">
    <text evidence="2">The sequence shown here is derived from an EMBL/GenBank/DDBJ whole genome shotgun (WGS) entry which is preliminary data.</text>
</comment>
<evidence type="ECO:0000256" key="1">
    <source>
        <dbReference type="SAM" id="MobiDB-lite"/>
    </source>
</evidence>
<evidence type="ECO:0000313" key="3">
    <source>
        <dbReference type="Proteomes" id="UP000299102"/>
    </source>
</evidence>
<proteinExistence type="predicted"/>
<keyword evidence="3" id="KW-1185">Reference proteome</keyword>
<dbReference type="EMBL" id="BGZK01000457">
    <property type="protein sequence ID" value="GBP44751.1"/>
    <property type="molecule type" value="Genomic_DNA"/>
</dbReference>
<reference evidence="2 3" key="1">
    <citation type="journal article" date="2019" name="Commun. Biol.">
        <title>The bagworm genome reveals a unique fibroin gene that provides high tensile strength.</title>
        <authorList>
            <person name="Kono N."/>
            <person name="Nakamura H."/>
            <person name="Ohtoshi R."/>
            <person name="Tomita M."/>
            <person name="Numata K."/>
            <person name="Arakawa K."/>
        </authorList>
    </citation>
    <scope>NUCLEOTIDE SEQUENCE [LARGE SCALE GENOMIC DNA]</scope>
</reference>
<feature type="compositionally biased region" description="Basic and acidic residues" evidence="1">
    <location>
        <begin position="17"/>
        <end position="30"/>
    </location>
</feature>
<dbReference type="AlphaFoldDB" id="A0A4C1W104"/>